<evidence type="ECO:0008006" key="5">
    <source>
        <dbReference type="Google" id="ProtNLM"/>
    </source>
</evidence>
<reference evidence="3" key="1">
    <citation type="journal article" date="2022" name="Int. J. Mol. Sci.">
        <title>Draft Genome of Tanacetum Coccineum: Genomic Comparison of Closely Related Tanacetum-Family Plants.</title>
        <authorList>
            <person name="Yamashiro T."/>
            <person name="Shiraishi A."/>
            <person name="Nakayama K."/>
            <person name="Satake H."/>
        </authorList>
    </citation>
    <scope>NUCLEOTIDE SEQUENCE</scope>
</reference>
<keyword evidence="1" id="KW-0175">Coiled coil</keyword>
<evidence type="ECO:0000313" key="4">
    <source>
        <dbReference type="Proteomes" id="UP001151760"/>
    </source>
</evidence>
<feature type="region of interest" description="Disordered" evidence="2">
    <location>
        <begin position="80"/>
        <end position="115"/>
    </location>
</feature>
<name>A0ABQ5AA50_9ASTR</name>
<keyword evidence="4" id="KW-1185">Reference proteome</keyword>
<reference evidence="3" key="2">
    <citation type="submission" date="2022-01" db="EMBL/GenBank/DDBJ databases">
        <authorList>
            <person name="Yamashiro T."/>
            <person name="Shiraishi A."/>
            <person name="Satake H."/>
            <person name="Nakayama K."/>
        </authorList>
    </citation>
    <scope>NUCLEOTIDE SEQUENCE</scope>
</reference>
<evidence type="ECO:0000313" key="3">
    <source>
        <dbReference type="EMBL" id="GJS99514.1"/>
    </source>
</evidence>
<sequence>MGVMPNIVKEEGTTADAPLVSKRRRKRANEESSVNAPRKVLRKDFDISHLTQSTVGRKSIASIRLGASSTVSAPASQETLAGTINPDPISFAKPSSSKGATAAGGPESDPSSPTIIMSPGGIYQPEWGVTNGCLLDTPSSCQELVDHLAPPGYFSELRHLSNEEFLGQFNMTLAQKVAMGSQLRIQVMEGEKNNLETLLEAKADMRRAVEAKNAELVTGEEKIKAIFEEFKKYEDERVSTRCAEMDSRLDALSIDFDEELYPHMLTAIAGRRWVIKHGLRLVVLKCAESLELRQAFANVVSAGITKGFCDGLKYGVDQGEAKLDLAMFEGYDPEADGKFIATMQALKDLKYPLIDELEKLRDAPIDLKILVYLEVRDLQDPWDVNEEMLLEDAIAANVSPVEKKKKCRIVCRTHGVGSTHHARSDGVPVSVPIAVPQGLTILLADAEIQTDVPEEESSPKLTRSKSLLLM</sequence>
<evidence type="ECO:0000256" key="2">
    <source>
        <dbReference type="SAM" id="MobiDB-lite"/>
    </source>
</evidence>
<feature type="compositionally biased region" description="Polar residues" evidence="2">
    <location>
        <begin position="459"/>
        <end position="470"/>
    </location>
</feature>
<dbReference type="Proteomes" id="UP001151760">
    <property type="component" value="Unassembled WGS sequence"/>
</dbReference>
<protein>
    <recommendedName>
        <fullName evidence="5">Transposase (Putative), gypsy type</fullName>
    </recommendedName>
</protein>
<feature type="coiled-coil region" evidence="1">
    <location>
        <begin position="188"/>
        <end position="215"/>
    </location>
</feature>
<feature type="region of interest" description="Disordered" evidence="2">
    <location>
        <begin position="450"/>
        <end position="470"/>
    </location>
</feature>
<evidence type="ECO:0000256" key="1">
    <source>
        <dbReference type="SAM" id="Coils"/>
    </source>
</evidence>
<gene>
    <name evidence="3" type="ORF">Tco_0820684</name>
</gene>
<organism evidence="3 4">
    <name type="scientific">Tanacetum coccineum</name>
    <dbReference type="NCBI Taxonomy" id="301880"/>
    <lineage>
        <taxon>Eukaryota</taxon>
        <taxon>Viridiplantae</taxon>
        <taxon>Streptophyta</taxon>
        <taxon>Embryophyta</taxon>
        <taxon>Tracheophyta</taxon>
        <taxon>Spermatophyta</taxon>
        <taxon>Magnoliopsida</taxon>
        <taxon>eudicotyledons</taxon>
        <taxon>Gunneridae</taxon>
        <taxon>Pentapetalae</taxon>
        <taxon>asterids</taxon>
        <taxon>campanulids</taxon>
        <taxon>Asterales</taxon>
        <taxon>Asteraceae</taxon>
        <taxon>Asteroideae</taxon>
        <taxon>Anthemideae</taxon>
        <taxon>Anthemidinae</taxon>
        <taxon>Tanacetum</taxon>
    </lineage>
</organism>
<dbReference type="EMBL" id="BQNB010012122">
    <property type="protein sequence ID" value="GJS99514.1"/>
    <property type="molecule type" value="Genomic_DNA"/>
</dbReference>
<feature type="region of interest" description="Disordered" evidence="2">
    <location>
        <begin position="1"/>
        <end position="39"/>
    </location>
</feature>
<proteinExistence type="predicted"/>
<accession>A0ABQ5AA50</accession>
<comment type="caution">
    <text evidence="3">The sequence shown here is derived from an EMBL/GenBank/DDBJ whole genome shotgun (WGS) entry which is preliminary data.</text>
</comment>